<name>A0A068NLM2_FIMGI</name>
<dbReference type="HOGENOM" id="CLU_066201_0_1_0"/>
<dbReference type="KEGG" id="fgi:OP10G_0282"/>
<accession>A0A068NLM2</accession>
<keyword evidence="2" id="KW-1185">Reference proteome</keyword>
<proteinExistence type="predicted"/>
<evidence type="ECO:0008006" key="3">
    <source>
        <dbReference type="Google" id="ProtNLM"/>
    </source>
</evidence>
<sequence>MAGQMSCLYERGDFADLIQQAAERKSIPNPAIVEKDYFVTEVLRILARDFGEVVIFKGGTSLSKGWNLIDRFSEDIDLYVARVGNEDETLDRFRAIADAVGSFPGFARREGRTDKEGTWNAWTEEFVYENKVPAIGGIRPNVLLEAGIQSADQPTESRDLTSILSQVLDEEGADTGTDDRRPFRMRLLHFRRTFVEKLFTLHSRVERVVRQNRELERDARHYYDLAMLLEKEETRKMLETPEYRAICGQYRAITAEFYSGQVKFLPEGMDLSESPALFPTAELRPILERAYRREAGNLCYGKFPTFDEILSGFESIRDDLRLAQGE</sequence>
<dbReference type="eggNOG" id="COG2253">
    <property type="taxonomic scope" value="Bacteria"/>
</dbReference>
<reference evidence="1 2" key="1">
    <citation type="journal article" date="2014" name="PLoS ONE">
        <title>The first complete genome sequence of the class fimbriimonadia in the phylum armatimonadetes.</title>
        <authorList>
            <person name="Hu Z.Y."/>
            <person name="Wang Y.Z."/>
            <person name="Im W.T."/>
            <person name="Wang S.Y."/>
            <person name="Zhao G.P."/>
            <person name="Zheng H.J."/>
            <person name="Quan Z.X."/>
        </authorList>
    </citation>
    <scope>NUCLEOTIDE SEQUENCE [LARGE SCALE GENOMIC DNA]</scope>
    <source>
        <strain evidence="1">Gsoil 348</strain>
    </source>
</reference>
<dbReference type="InterPro" id="IPR014942">
    <property type="entry name" value="AbiEii"/>
</dbReference>
<dbReference type="STRING" id="661478.OP10G_0282"/>
<evidence type="ECO:0000313" key="2">
    <source>
        <dbReference type="Proteomes" id="UP000027982"/>
    </source>
</evidence>
<dbReference type="Pfam" id="PF08843">
    <property type="entry name" value="AbiEii"/>
    <property type="match status" value="1"/>
</dbReference>
<organism evidence="1 2">
    <name type="scientific">Fimbriimonas ginsengisoli Gsoil 348</name>
    <dbReference type="NCBI Taxonomy" id="661478"/>
    <lineage>
        <taxon>Bacteria</taxon>
        <taxon>Bacillati</taxon>
        <taxon>Armatimonadota</taxon>
        <taxon>Fimbriimonadia</taxon>
        <taxon>Fimbriimonadales</taxon>
        <taxon>Fimbriimonadaceae</taxon>
        <taxon>Fimbriimonas</taxon>
    </lineage>
</organism>
<protein>
    <recommendedName>
        <fullName evidence="3">Nucleotidyl transferase AbiEii/AbiGii toxin family protein</fullName>
    </recommendedName>
</protein>
<dbReference type="Gene3D" id="3.10.450.620">
    <property type="entry name" value="JHP933, nucleotidyltransferase-like core domain"/>
    <property type="match status" value="1"/>
</dbReference>
<dbReference type="Proteomes" id="UP000027982">
    <property type="component" value="Chromosome"/>
</dbReference>
<dbReference type="EMBL" id="CP007139">
    <property type="protein sequence ID" value="AIE83650.1"/>
    <property type="molecule type" value="Genomic_DNA"/>
</dbReference>
<dbReference type="AlphaFoldDB" id="A0A068NLM2"/>
<gene>
    <name evidence="1" type="ORF">OP10G_0282</name>
</gene>
<evidence type="ECO:0000313" key="1">
    <source>
        <dbReference type="EMBL" id="AIE83650.1"/>
    </source>
</evidence>